<accession>A0A0N4YVN8</accession>
<dbReference type="STRING" id="27835.A0A0N4YVN8"/>
<dbReference type="AlphaFoldDB" id="A0A0N4YVN8"/>
<proteinExistence type="predicted"/>
<evidence type="ECO:0000313" key="1">
    <source>
        <dbReference type="EMBL" id="VDL85057.1"/>
    </source>
</evidence>
<reference evidence="1 2" key="2">
    <citation type="submission" date="2018-11" db="EMBL/GenBank/DDBJ databases">
        <authorList>
            <consortium name="Pathogen Informatics"/>
        </authorList>
    </citation>
    <scope>NUCLEOTIDE SEQUENCE [LARGE SCALE GENOMIC DNA]</scope>
</reference>
<reference evidence="3" key="1">
    <citation type="submission" date="2017-02" db="UniProtKB">
        <authorList>
            <consortium name="WormBaseParasite"/>
        </authorList>
    </citation>
    <scope>IDENTIFICATION</scope>
</reference>
<dbReference type="WBParaSite" id="NBR_0002131001-mRNA-1">
    <property type="protein sequence ID" value="NBR_0002131001-mRNA-1"/>
    <property type="gene ID" value="NBR_0002131001"/>
</dbReference>
<protein>
    <submittedName>
        <fullName evidence="3">RIBOSOMAL_L9 domain-containing protein</fullName>
    </submittedName>
</protein>
<dbReference type="Proteomes" id="UP000271162">
    <property type="component" value="Unassembled WGS sequence"/>
</dbReference>
<sequence length="298" mass="33368">MKLSRSLNFLTRNAAISGVERFGYGVKQPNILEKPQAKELRSAPLHQKGAVALAAKVKTKRAKSSKSDSRSLSADEIMYPIAARKVHQKRDSSDEKEVGQSTLLNYDTCAEISAMVDVKQSRLPNSGMPMITTNKSNENRLFVGDMPFWWSDTVADITDDELVMNASVIIDVLEGRLKLVPMPDIRIVLDPIEDIAVLQARNAQCFTKEIIFGNTVRSMVNLNELSIRSLQCSSRRSRKKLKVLGSDGLQQLDMVEPCSRTFYSRDDLNETYTEDHTPMHTVRINAEAVVMELGQHPS</sequence>
<dbReference type="InterPro" id="IPR008569">
    <property type="entry name" value="DUF851"/>
</dbReference>
<dbReference type="EMBL" id="UYSL01026173">
    <property type="protein sequence ID" value="VDL85057.1"/>
    <property type="molecule type" value="Genomic_DNA"/>
</dbReference>
<dbReference type="Pfam" id="PF05867">
    <property type="entry name" value="DUF851"/>
    <property type="match status" value="1"/>
</dbReference>
<dbReference type="OMA" id="SADEIMY"/>
<organism evidence="3">
    <name type="scientific">Nippostrongylus brasiliensis</name>
    <name type="common">Rat hookworm</name>
    <dbReference type="NCBI Taxonomy" id="27835"/>
    <lineage>
        <taxon>Eukaryota</taxon>
        <taxon>Metazoa</taxon>
        <taxon>Ecdysozoa</taxon>
        <taxon>Nematoda</taxon>
        <taxon>Chromadorea</taxon>
        <taxon>Rhabditida</taxon>
        <taxon>Rhabditina</taxon>
        <taxon>Rhabditomorpha</taxon>
        <taxon>Strongyloidea</taxon>
        <taxon>Heligmosomidae</taxon>
        <taxon>Nippostrongylus</taxon>
    </lineage>
</organism>
<gene>
    <name evidence="1" type="ORF">NBR_LOCUS21311</name>
</gene>
<keyword evidence="2" id="KW-1185">Reference proteome</keyword>
<evidence type="ECO:0000313" key="3">
    <source>
        <dbReference type="WBParaSite" id="NBR_0002131001-mRNA-1"/>
    </source>
</evidence>
<name>A0A0N4YVN8_NIPBR</name>
<evidence type="ECO:0000313" key="2">
    <source>
        <dbReference type="Proteomes" id="UP000271162"/>
    </source>
</evidence>